<dbReference type="AlphaFoldDB" id="R7QL10"/>
<feature type="compositionally biased region" description="Low complexity" evidence="1">
    <location>
        <begin position="65"/>
        <end position="76"/>
    </location>
</feature>
<dbReference type="EMBL" id="HG001899">
    <property type="protein sequence ID" value="CDF38171.1"/>
    <property type="molecule type" value="Genomic_DNA"/>
</dbReference>
<feature type="compositionally biased region" description="Basic and acidic residues" evidence="1">
    <location>
        <begin position="77"/>
        <end position="98"/>
    </location>
</feature>
<dbReference type="GeneID" id="17325767"/>
<reference evidence="3" key="1">
    <citation type="journal article" date="2013" name="Proc. Natl. Acad. Sci. U.S.A.">
        <title>Genome structure and metabolic features in the red seaweed Chondrus crispus shed light on evolution of the Archaeplastida.</title>
        <authorList>
            <person name="Collen J."/>
            <person name="Porcel B."/>
            <person name="Carre W."/>
            <person name="Ball S.G."/>
            <person name="Chaparro C."/>
            <person name="Tonon T."/>
            <person name="Barbeyron T."/>
            <person name="Michel G."/>
            <person name="Noel B."/>
            <person name="Valentin K."/>
            <person name="Elias M."/>
            <person name="Artiguenave F."/>
            <person name="Arun A."/>
            <person name="Aury J.M."/>
            <person name="Barbosa-Neto J.F."/>
            <person name="Bothwell J.H."/>
            <person name="Bouget F.Y."/>
            <person name="Brillet L."/>
            <person name="Cabello-Hurtado F."/>
            <person name="Capella-Gutierrez S."/>
            <person name="Charrier B."/>
            <person name="Cladiere L."/>
            <person name="Cock J.M."/>
            <person name="Coelho S.M."/>
            <person name="Colleoni C."/>
            <person name="Czjzek M."/>
            <person name="Da Silva C."/>
            <person name="Delage L."/>
            <person name="Denoeud F."/>
            <person name="Deschamps P."/>
            <person name="Dittami S.M."/>
            <person name="Gabaldon T."/>
            <person name="Gachon C.M."/>
            <person name="Groisillier A."/>
            <person name="Herve C."/>
            <person name="Jabbari K."/>
            <person name="Katinka M."/>
            <person name="Kloareg B."/>
            <person name="Kowalczyk N."/>
            <person name="Labadie K."/>
            <person name="Leblanc C."/>
            <person name="Lopez P.J."/>
            <person name="McLachlan D.H."/>
            <person name="Meslet-Cladiere L."/>
            <person name="Moustafa A."/>
            <person name="Nehr Z."/>
            <person name="Nyvall Collen P."/>
            <person name="Panaud O."/>
            <person name="Partensky F."/>
            <person name="Poulain J."/>
            <person name="Rensing S.A."/>
            <person name="Rousvoal S."/>
            <person name="Samson G."/>
            <person name="Symeonidi A."/>
            <person name="Weissenbach J."/>
            <person name="Zambounis A."/>
            <person name="Wincker P."/>
            <person name="Boyen C."/>
        </authorList>
    </citation>
    <scope>NUCLEOTIDE SEQUENCE [LARGE SCALE GENOMIC DNA]</scope>
    <source>
        <strain evidence="3">cv. Stackhouse</strain>
    </source>
</reference>
<evidence type="ECO:0000313" key="3">
    <source>
        <dbReference type="Proteomes" id="UP000012073"/>
    </source>
</evidence>
<gene>
    <name evidence="2" type="ORF">CHC_T00006053001</name>
</gene>
<accession>R7QL10</accession>
<sequence length="98" mass="9773">MVAEASAGRERGSGELSAPAEGRLGGLEGGEREGRGRRGSDGDRGAGGGGGAGEPVSTRIGAPTVRTGVRAAGMRAGRAEVGSERRARALAKSKDRSR</sequence>
<proteinExistence type="predicted"/>
<protein>
    <submittedName>
        <fullName evidence="2">Uncharacterized protein</fullName>
    </submittedName>
</protein>
<evidence type="ECO:0000313" key="2">
    <source>
        <dbReference type="EMBL" id="CDF38171.1"/>
    </source>
</evidence>
<dbReference type="Gramene" id="CDF38171">
    <property type="protein sequence ID" value="CDF38171"/>
    <property type="gene ID" value="CHC_T00006053001"/>
</dbReference>
<organism evidence="2 3">
    <name type="scientific">Chondrus crispus</name>
    <name type="common">Carrageen Irish moss</name>
    <name type="synonym">Polymorpha crispa</name>
    <dbReference type="NCBI Taxonomy" id="2769"/>
    <lineage>
        <taxon>Eukaryota</taxon>
        <taxon>Rhodophyta</taxon>
        <taxon>Florideophyceae</taxon>
        <taxon>Rhodymeniophycidae</taxon>
        <taxon>Gigartinales</taxon>
        <taxon>Gigartinaceae</taxon>
        <taxon>Chondrus</taxon>
    </lineage>
</organism>
<feature type="compositionally biased region" description="Basic and acidic residues" evidence="1">
    <location>
        <begin position="29"/>
        <end position="44"/>
    </location>
</feature>
<keyword evidence="3" id="KW-1185">Reference proteome</keyword>
<feature type="region of interest" description="Disordered" evidence="1">
    <location>
        <begin position="1"/>
        <end position="98"/>
    </location>
</feature>
<dbReference type="KEGG" id="ccp:CHC_T00006053001"/>
<evidence type="ECO:0000256" key="1">
    <source>
        <dbReference type="SAM" id="MobiDB-lite"/>
    </source>
</evidence>
<dbReference type="RefSeq" id="XP_005718040.1">
    <property type="nucleotide sequence ID" value="XM_005717983.1"/>
</dbReference>
<dbReference type="Proteomes" id="UP000012073">
    <property type="component" value="Unassembled WGS sequence"/>
</dbReference>
<name>R7QL10_CHOCR</name>